<dbReference type="Pfam" id="PF00550">
    <property type="entry name" value="PP-binding"/>
    <property type="match status" value="6"/>
</dbReference>
<comment type="cofactor">
    <cofactor evidence="1">
        <name>pantetheine 4'-phosphate</name>
        <dbReference type="ChEBI" id="CHEBI:47942"/>
    </cofactor>
</comment>
<dbReference type="PROSITE" id="PS00455">
    <property type="entry name" value="AMP_BINDING"/>
    <property type="match status" value="5"/>
</dbReference>
<dbReference type="InterPro" id="IPR001242">
    <property type="entry name" value="Condensation_dom"/>
</dbReference>
<dbReference type="GO" id="GO:0043041">
    <property type="term" value="P:amino acid activation for nonribosomal peptide biosynthetic process"/>
    <property type="evidence" value="ECO:0007669"/>
    <property type="project" value="TreeGrafter"/>
</dbReference>
<feature type="domain" description="Carrier" evidence="5">
    <location>
        <begin position="1996"/>
        <end position="2071"/>
    </location>
</feature>
<dbReference type="GO" id="GO:0044550">
    <property type="term" value="P:secondary metabolite biosynthetic process"/>
    <property type="evidence" value="ECO:0007669"/>
    <property type="project" value="UniProtKB-ARBA"/>
</dbReference>
<feature type="domain" description="Carrier" evidence="5">
    <location>
        <begin position="3069"/>
        <end position="3143"/>
    </location>
</feature>
<dbReference type="InterPro" id="IPR025110">
    <property type="entry name" value="AMP-bd_C"/>
</dbReference>
<proteinExistence type="predicted"/>
<feature type="domain" description="Carrier" evidence="5">
    <location>
        <begin position="4170"/>
        <end position="4245"/>
    </location>
</feature>
<dbReference type="GO" id="GO:0005829">
    <property type="term" value="C:cytosol"/>
    <property type="evidence" value="ECO:0007669"/>
    <property type="project" value="TreeGrafter"/>
</dbReference>
<dbReference type="GO" id="GO:0072330">
    <property type="term" value="P:monocarboxylic acid biosynthetic process"/>
    <property type="evidence" value="ECO:0007669"/>
    <property type="project" value="UniProtKB-ARBA"/>
</dbReference>
<dbReference type="InterPro" id="IPR042099">
    <property type="entry name" value="ANL_N_sf"/>
</dbReference>
<dbReference type="GO" id="GO:0008610">
    <property type="term" value="P:lipid biosynthetic process"/>
    <property type="evidence" value="ECO:0007669"/>
    <property type="project" value="UniProtKB-ARBA"/>
</dbReference>
<dbReference type="Gene3D" id="3.30.300.30">
    <property type="match status" value="6"/>
</dbReference>
<feature type="domain" description="Carrier" evidence="5">
    <location>
        <begin position="940"/>
        <end position="1015"/>
    </location>
</feature>
<evidence type="ECO:0000256" key="2">
    <source>
        <dbReference type="ARBA" id="ARBA00022450"/>
    </source>
</evidence>
<dbReference type="Gene3D" id="3.30.559.30">
    <property type="entry name" value="Nonribosomal peptide synthetase, condensation domain"/>
    <property type="match status" value="6"/>
</dbReference>
<dbReference type="InterPro" id="IPR000873">
    <property type="entry name" value="AMP-dep_synth/lig_dom"/>
</dbReference>
<dbReference type="InterPro" id="IPR009081">
    <property type="entry name" value="PP-bd_ACP"/>
</dbReference>
<feature type="domain" description="Carrier" evidence="5">
    <location>
        <begin position="5216"/>
        <end position="5291"/>
    </location>
</feature>
<name>A0A9X2K0X8_9ACTN</name>
<dbReference type="Pfam" id="PF00501">
    <property type="entry name" value="AMP-binding"/>
    <property type="match status" value="6"/>
</dbReference>
<protein>
    <submittedName>
        <fullName evidence="6">Amino acid adenylation domain-containing protein</fullName>
    </submittedName>
</protein>
<dbReference type="NCBIfam" id="TIGR01733">
    <property type="entry name" value="AA-adenyl-dom"/>
    <property type="match status" value="6"/>
</dbReference>
<dbReference type="SMART" id="SM00823">
    <property type="entry name" value="PKS_PP"/>
    <property type="match status" value="6"/>
</dbReference>
<dbReference type="NCBIfam" id="NF003417">
    <property type="entry name" value="PRK04813.1"/>
    <property type="match status" value="7"/>
</dbReference>
<organism evidence="6 7">
    <name type="scientific">Nonomuraea thailandensis</name>
    <dbReference type="NCBI Taxonomy" id="1188745"/>
    <lineage>
        <taxon>Bacteria</taxon>
        <taxon>Bacillati</taxon>
        <taxon>Actinomycetota</taxon>
        <taxon>Actinomycetes</taxon>
        <taxon>Streptosporangiales</taxon>
        <taxon>Streptosporangiaceae</taxon>
        <taxon>Nonomuraea</taxon>
    </lineage>
</organism>
<keyword evidence="3" id="KW-0597">Phosphoprotein</keyword>
<keyword evidence="2" id="KW-0596">Phosphopantetheine</keyword>
<dbReference type="InterPro" id="IPR036736">
    <property type="entry name" value="ACP-like_sf"/>
</dbReference>
<dbReference type="Gene3D" id="1.10.1200.10">
    <property type="entry name" value="ACP-like"/>
    <property type="match status" value="5"/>
</dbReference>
<dbReference type="Gene3D" id="3.30.559.10">
    <property type="entry name" value="Chloramphenicol acetyltransferase-like domain"/>
    <property type="match status" value="6"/>
</dbReference>
<dbReference type="Gene3D" id="3.40.50.12780">
    <property type="entry name" value="N-terminal domain of ligase-like"/>
    <property type="match status" value="1"/>
</dbReference>
<dbReference type="Gene3D" id="3.40.50.1820">
    <property type="entry name" value="alpha/beta hydrolase"/>
    <property type="match status" value="1"/>
</dbReference>
<dbReference type="CDD" id="cd05930">
    <property type="entry name" value="A_NRPS"/>
    <property type="match status" value="3"/>
</dbReference>
<evidence type="ECO:0000313" key="7">
    <source>
        <dbReference type="Proteomes" id="UP001139648"/>
    </source>
</evidence>
<evidence type="ECO:0000313" key="6">
    <source>
        <dbReference type="EMBL" id="MCP2356363.1"/>
    </source>
</evidence>
<dbReference type="FunFam" id="3.40.50.980:FF:000001">
    <property type="entry name" value="Non-ribosomal peptide synthetase"/>
    <property type="match status" value="6"/>
</dbReference>
<feature type="region of interest" description="Disordered" evidence="4">
    <location>
        <begin position="2203"/>
        <end position="2231"/>
    </location>
</feature>
<dbReference type="InterPro" id="IPR023213">
    <property type="entry name" value="CAT-like_dom_sf"/>
</dbReference>
<dbReference type="PROSITE" id="PS50075">
    <property type="entry name" value="CARRIER"/>
    <property type="match status" value="6"/>
</dbReference>
<dbReference type="InterPro" id="IPR045851">
    <property type="entry name" value="AMP-bd_C_sf"/>
</dbReference>
<dbReference type="SUPFAM" id="SSF56801">
    <property type="entry name" value="Acetyl-CoA synthetase-like"/>
    <property type="match status" value="6"/>
</dbReference>
<dbReference type="FunFam" id="3.40.50.12780:FF:000012">
    <property type="entry name" value="Non-ribosomal peptide synthetase"/>
    <property type="match status" value="3"/>
</dbReference>
<comment type="caution">
    <text evidence="6">The sequence shown here is derived from an EMBL/GenBank/DDBJ whole genome shotgun (WGS) entry which is preliminary data.</text>
</comment>
<dbReference type="InterPro" id="IPR006162">
    <property type="entry name" value="Ppantetheine_attach_site"/>
</dbReference>
<dbReference type="CDD" id="cd19540">
    <property type="entry name" value="LCL_NRPS-like"/>
    <property type="match status" value="5"/>
</dbReference>
<dbReference type="Pfam" id="PF13193">
    <property type="entry name" value="AMP-binding_C"/>
    <property type="match status" value="6"/>
</dbReference>
<sequence>MIPLSFAQRRLWFIGQLEGPSAIYNIRIAQRLSGEVDRVALNAALRDVIGRHEVLRTIFPAVDGEPHQHILPAAGLTWELTVAEVPPGELEEAVGAAAGHVFDLSAEVPVRAWLFSASPDEHVLVVVVHHIAGDGWSLGPLGRDLSVAYAARCAGSAPQWEPLPVQYADYALWQRELLGDERDPDSVISAQLGHWRDVLAGAPEELRLPVDRPRPAVASYRGHSVPVEIPAEVHARLAEVARAEGVTTYMVLQAALAVLLSRLGAGLDIPIGSTNAGRTDEALEDLVGFFVNTLVLRADLSGDPTFRELLDRVRESSLAAFEHQDVPFERLVEDLAPSRSLSRHPLFQVMLNVQNTGEAALELPGVRAAGLPAGESAAKVDLELLVGEVFDADGAPAGLRGTMVAAADLFDRGSAEVLVTRLARVLAAVGAEPSTRVSEVELLDAGERRRVLEDWNDTRADVGAAVVELFESAAARTPDAVAVRSDPGETSYAEVEDRANRLARVLAGEGVGAESVVGVCLERGADLVVALLAVWKAGAAYLPIDPGQPAEVVAYMLAESRAVLTVTSARIAQELPARLLVLDDARTARRLAAAPAGRPERAMAGEQAAYVMYTSGSTGRRKGVVVTQAGLANYVGWAAGAYEVGAGAALRASVAVDLTVTSLWVPLASGATVVTNAQDPAGGLVKAVPSRLARPSGTVPEDVGRTWVVGGEALPGALVRSLLARSPGSVVVNEYGPTETVVGCCAYEASAEVGEWVPIGRPIANCRVYVLDGRLRPVPPGVAGELYIAGVQVARGYVGRAGLTSERFVACPFEPGARMYRSGDLARWNAGGELEYLGRTDDQVKIREFRVEPGEVEAVLAAHPQVTRAAVIAREDRLVAFVEGSDVHPRQVLRHAADRLPGHMVPATVVVLAELPLTAGGKVDRQALPVPGQRPAAARAPATALEESLCGAFAEVLGLAEAGVEDDFFRLGGHSLLAVRLVSRIRAALGIEVPLRWVFEAPTVAALAGRLEDAGAARKPLRAVERPEHVPLSYAQQRLWFISRLEGPSATYNVPVVLRLSGEVDRAALNAAFLDVIRRHEVLRTVFPAVDGEPRQRVVEEPAWELAVTEVTPEEVEGRIGEAVGHVFDLAREVPIRAWLLSEQADEHVLVVVLHHIAGDGWSWRLLARDLSVAYAARRHGAAPRWEPLPVQYADYALWQRDLLGEDRDDDSVLARQLGYWRDALTGVPEELVLPADRPRPAVASYRGHTVPVEVPAEVHARLADVARAEGVTTFMVVQAALAVLLSRLGAGNDVPIGSPNAGRMDEALDDLVGFFVNTLVLRTDLSGNPTFRELLGRVRESSLAAFEHQDVPFERLVEELAPARSMARHPLFQVLLTLQNTGEAALELPGVRATGLPVGQAPAKFDLELSLTELSSEAGLRGVLRVAADLFDRQSAETLVARWTRVLDTLTADPAIRLSGVDVLAAGERHLVVEQWNDTSGGTLAERPSGTLAELFEARVAAAPDATAVVGDGTELSFAELDARANRLARLLAARGAGAESVVGVSLERGVDLVVALLAVLKAGAAYLPVDPDYPAERMAYLVEQAGAVCVITSSGVRLPGGIARVVLDDPAVAAELAGQAADALGVEVDGANAAYVMFTSGSTGRPKGVVVPHAGVLNRLAWMQERLRLPEGTRVLQKTSFGFDVSVWELFWPLLYGGVLVLARPGGHRDAAYLAELIRRERVSVAHFVPSMLEVFLAEPAAARCGGLEWVACSGEALPAHATRRFFEVLDGVRLENYYGPTEASIEVTAWECPPGWAGGSVPIGRPVANTRAYVLDEFLRPVPPGVVGELHIAGIQVTRGYVGRPGLTAERFVACPFGPGGERMYRTGDRVSWSADGELLFAGRTDDQVKIRGFRVEPSEVGLVLAGCPEVGQVVVVPREDVPGDVRLVAYVVPSGETAGLAQVVRRYAGERLPEYMVPSAVVALDALPVSVNGKLDRKALPAPAYTVTAGRRPGTREEEILCEAFAEVLRLDGVGVDDDFFRLGGHSLLAVRLISRIRAVLGVEVPLKDLFEASTVARLAARLAGAGAARKGLAPMERPERVPLSYAQQRLWFIGQLEGPSATYNIPVSLSLSGDVDVAALGAAFRDVIGRHEVLRTVFPVLDGESCQRILPAGDVDWELPVVGVTAAELPGVVADAAAYAFDLSSEVPIRAWLFSVTEPSGTEPSGTEPSGTEPSGTEPSERGPSAAHDEHVLVVVVHHIAGDGASMGPLAADLSAAYRARRTGTAPAWPPLPVQYADYALWQRESLGDERDPASLISGQVAYWRDTLAGAPEELELPFDRPRPEVASHRGHMVPIEVPAEVHARLADLARREGVTTYMVVQAALAVLLSRLGAGTDVPMGAVHAGRPDEALHDLVGFFINTLVVRTDLSGDPTFRELLGRVRERSLAAFEHQDVPFERLVEELAPSRSMARHPLFQVMFKVQNNAEAVLDLPGVRAEGMAPGTAAAKFDLDFTVAEIPGRGGLRGSLVAAADLFDRRSAELLVTRLAGVLDVVTAEPSTRLSAVEVLDEAERHQVLVAWNDTAAEVAAGSLVELFEAQVRRAPGAVAVVAGDAALSFAELDARANRLARLLAGRGVGPESVVGVCLERGAGLIVALLAVLKAGGAYVALDPAYPGERLRWMAADAAPVVVLASAGTAGVVAGTPVVVLDDPAVAAELAGHAADALGVEVDGGNAAYVVYTSGSTGRPKGVVVPHRGVVSLCEWSARAVLAGIGRVALTTSVSFDASWNQLAGLFAGRELHVVDGETWLDAGRLVGWLAAGGVDFMEVTPSYAQVLVEHGLLERAGLRLLGVGGEAVPAGLWARLAGSGVEGFNFYGPSECTVDTAVAWIGTQQGPVIGSPVANTRVYVLDGALQPVPVGVAGELYVAGAGVARGYAGRAALTAERFVACPFEGGRMYRSGDRVRWTAGGELEFLGRVDDQVKVRGFRVEPGEVASVLAGCPGVGQVAVVAREDVPGDVRLVAYVVPSGGISIDVVREFAAERLPEYMVPSAVVALEALPLTANGKLDRRALPVPRYAAKTGRGPADAREEVVCAAFAEVLGVESVGVDDDFFALGGQSLLAIRVVAALQGRGVSVSVRSFFQAPTPAGLARSAAEARVPVPANAIPAGATAITPEMLPLAELTAQEIDRVVATVEGGAANVADIYPLAPLQEGLLFHHLLAETGQDAYVQPTVVEFDSRDRLDAFTGALRQVVNRHDVYRTSIVWQGLREPVQVVWRRAELPVHEVTLGGQGGDLAERLVAHVGRTMDLGRAPLMSVHVTPVPGTGRWLGLIRVHHMAQDHTALEVVIDEVRAFLEGRGAGLPEPMPFRDFVAQARGAVSRAEHERYFAGLLGDVTEPTAPYGVLDVRDHGTASVREIVPFPPGLARRIREVSRRAGASPATLMHVAWARLLSVLSGRDDVVFGSVLFGRMTAGAGSDRVPGPHMNTLPVRVRTDGPGVLEAVGAMRGQLADLLRHEHAPLALAQQAGGVTGGAPLFTSLLNYRHNAAGTQEAGGSLPGVTLRYSEDRDNYPLTVSVDDGGDRLSLAVDAVAPIDPRAVGTLLRTTAGNLATALEAVLDGDPDSPLSAVDVLDAAGRERVLNAWNDTAVQVRPATVTELFEAQAARTPEAVAVACGGDTATYAELNARANRLARLLAGRGVGPESVVALVMERGVELMAAVLGVLKAGGAYLPVDPEYPAERIAYMIGDAAPAMVLASAATAAAVPGALVVDSHGTAAELRGLPGDDLGSPVLPGHPAYVIYTSGSTGRPKGVVLTHEGFANTAEALARRYPTQVGPGSRMLQFASVSFDMFCSEWALALPAGATLVVVPPHRRLGAELAAFITGEGITHAAFPPAVLAGMDDGAVPAGVVIDVGGEALPAELVERWAPGRELFNSYGPTETTVDAAVWECRAGVADVPIGTPIANTQVYVVDERLAPVPVGVAGELYVAGAGLARGYLGRPGLSAERFVADPFGPAGTRMYRTGDRVRWNADGELVFAGRVDDQVKIRGFRIEPGEVQAVIAAHPLVEQAAVVPREDVPGDVRLVAYVVPAEPDSPAMDPVAMDPVAMDAVAMDAGAPDPVAHARSGAGALAAALRSHAAERLPGHMVPSAFVIMDELPLTANGKLDRRALPVPQHASGAATRSATPQEEILCGLFAQVLGLDGVGVDDDFFALGGHSLLAVRLISRVRTIMGMEVPLRALFEAPTVAALAAHLDAARRAGAAAVQTALTRMERPRRVPLSFAQRRVWFIGQLEGPSATYNVPVALRLRGPLDLGALRLALRDVVERHEVLRTRFPAADGEPYQEVVAPSELTLELPVTDLAPGELDAAVADAARYVFDLAEEVPLRAWLFRLAPDEHVLAVTIHHIASDGASTGPLARDLSAAYAARRAGRAPGWAPLPLQYADYTLWQRELLGDERDPGSVISGQVAYWRQALAGAPEELALPFDHPRPAVASHRGHPVPMEVPAGVHAALRQVARDEGVTMFMILQAALAMLLSRLGAGTDIPIGSPNAGRTDEALDDLVGSFVNTLVLRTDLSGDPTFAEVLTRVRETSLGVFAHQNVPFERLVEELSPSRSMARHALFQVMLTLQNTIDEDIDLPGLRTEPVHTSASAAKFDLDVIMAEAFDDGGSPAGVRALITAAADLFEPGTVTALAGRLARVLETVSRDPRVRLGALDVLDPAERHRVLTGWNATASDVPPATVAELFEAQVRRTPGAVAVVADGTELTYAELDERAGRLARRLAGHGVGPESVVGVCLERGADLIVALLGVLKAGGAYLPIDPAYPADRVAFMVADAAPAVVVGTGVAGVTTLAVDGDGPEAPPVRDDGAVTRPAYVIYTSGSTGRPKGVLVSHAGVAALVAGQVRALGVGPGSRVGQFASASFDTFGWEWMMALLSGAALVVIPPARRLGGDLPAFLTERRVTHVTLPPAVLATLDEGSLDTGVVVVAAGEACPPDVMARWARGRRMFNSYGPTETTVDATLWRCDPAAGQVLIGTPVVDTRVYVLDEFLAPAPVGVVGELYVAGAGLARGYLGRPALTAERFVADPFAADGTRLYRTGDLARWTPDGELAFAGRGDDQVKIRGFRVEPGEIENVLLTHPRVARAAVIMREDEPGDKRLVAYLVLTDGAAGADPSILELAAERLPGYMVPAAVVALEALPLTVNGKLDRKALPEPDYGARTAAPADRRPPDTREEILCGVFAQVLGLESVGVDDDFFALGGHSLLAVRLASRVRAVLGVDVDIRVLFEVPTPAGLAARLSDDGTAQAPLAPMARPERVPLSFAQRRLWFIGQLEGPSATYNDPIALRLHGDIDRDALGLALRDVIGRHEVLRTVFPVADGEPYQRVVPIQELSWELSVREVSPAGLAASVAEAAGYAFDLAAEAPIGAWFFEAGPDERVLVVVIHHIAGDGWSIGPLARDVSVAYQARRGGRAPAWEPLPVQYADYALWQRDLLGDENDPDSVISRQVAYWRETLAGAPEELALPFDRPRPVVASHRGHSVPVEVPAEVHARLADVARAEGVTMFMVLQAGLAVLLSRLGAGTDIPIGSANAGRTDVALDDLVGCFVNSLVVRADLSGDPEFRELLRRVRERSLAALAHQDVPFERLVEELAPSRSMARHPLFQIVFTMQNNAEARLDLPGVRAEGMPAGMSAAKFDLDVLVGEVLDGEGAPAGVRGSVTVATDLFDPEWAERIARYWVRVLETVGTDTRTRLSEVDLLEEHERRRVLEEWNDTAAGGLGTPVVELFEAQAARRPEAVALAGPEQVTYAELDERANRLAQVLAGEGVGAESVVGVCLGRGADLIVAVLAVWKAGAAYVPIDPRQPVERIAYLLGDSRAVLTVTSEEIADELPAGRTRLLVLDDTFTTLRLSMASAGRPERRADGAQAAYVIYTSGSTGRPKGVVVTQAALASYVGSAPERLGLDGGRYALVQGQATDLGNTIVFASLALGGELHIVPEEAATDPEALRALLAEKEIDFVKMVPSHLAAMGPDLLPARSLVLGGEAAAPDWLEQVLTAAGRRGCAVFNHYGPTETTIGVATTRLPGGLRPVANTGLYVLDEHLAPVPPGVTGELYVTGAQLARGYLGRPGLTAERFVACPFGGGRMYRTGDRARWTADGGLVFAGRVDDQVKIRGFRVEPGEVTAVLSGCPGVGQAVVVARQDGEARLVGYLVAQDADHAGDLPSVARGFAAARLPDHLVPSAWVVLDALPLTAGGKLDRHALPAPDHAAAAGAGRAPADAREEALCAAFAEVLGLDGVGVDDDFFELGGHSLLAVRLVSRIRALLGVDVQVRTLFDAPTVATLARQVGEEKTTRPALRPMRDR</sequence>
<dbReference type="PANTHER" id="PTHR45527:SF1">
    <property type="entry name" value="FATTY ACID SYNTHASE"/>
    <property type="match status" value="1"/>
</dbReference>
<dbReference type="Gene3D" id="2.30.38.10">
    <property type="entry name" value="Luciferase, Domain 3"/>
    <property type="match status" value="5"/>
</dbReference>
<dbReference type="Gene3D" id="3.40.50.980">
    <property type="match status" value="10"/>
</dbReference>
<dbReference type="PROSITE" id="PS00012">
    <property type="entry name" value="PHOSPHOPANTETHEINE"/>
    <property type="match status" value="5"/>
</dbReference>
<dbReference type="GO" id="GO:0031177">
    <property type="term" value="F:phosphopantetheine binding"/>
    <property type="evidence" value="ECO:0007669"/>
    <property type="project" value="InterPro"/>
</dbReference>
<keyword evidence="7" id="KW-1185">Reference proteome</keyword>
<dbReference type="SUPFAM" id="SSF47336">
    <property type="entry name" value="ACP-like"/>
    <property type="match status" value="6"/>
</dbReference>
<dbReference type="CDD" id="cd19544">
    <property type="entry name" value="E-C_NRPS"/>
    <property type="match status" value="1"/>
</dbReference>
<dbReference type="FunFam" id="2.30.38.10:FF:000001">
    <property type="entry name" value="Non-ribosomal peptide synthetase PvdI"/>
    <property type="match status" value="6"/>
</dbReference>
<dbReference type="Pfam" id="PF00668">
    <property type="entry name" value="Condensation"/>
    <property type="match status" value="7"/>
</dbReference>
<evidence type="ECO:0000256" key="4">
    <source>
        <dbReference type="SAM" id="MobiDB-lite"/>
    </source>
</evidence>
<dbReference type="FunFam" id="3.30.300.30:FF:000010">
    <property type="entry name" value="Enterobactin synthetase component F"/>
    <property type="match status" value="2"/>
</dbReference>
<evidence type="ECO:0000256" key="1">
    <source>
        <dbReference type="ARBA" id="ARBA00001957"/>
    </source>
</evidence>
<dbReference type="NCBIfam" id="NF004282">
    <property type="entry name" value="PRK05691.1"/>
    <property type="match status" value="7"/>
</dbReference>
<dbReference type="FunFam" id="1.10.1200.10:FF:000016">
    <property type="entry name" value="Non-ribosomal peptide synthase"/>
    <property type="match status" value="6"/>
</dbReference>
<reference evidence="6" key="1">
    <citation type="submission" date="2022-06" db="EMBL/GenBank/DDBJ databases">
        <title>Sequencing the genomes of 1000 actinobacteria strains.</title>
        <authorList>
            <person name="Klenk H.-P."/>
        </authorList>
    </citation>
    <scope>NUCLEOTIDE SEQUENCE</scope>
    <source>
        <strain evidence="6">DSM 46694</strain>
    </source>
</reference>
<feature type="compositionally biased region" description="Polar residues" evidence="4">
    <location>
        <begin position="2203"/>
        <end position="2223"/>
    </location>
</feature>
<dbReference type="InterPro" id="IPR020845">
    <property type="entry name" value="AMP-binding_CS"/>
</dbReference>
<accession>A0A9X2K0X8</accession>
<dbReference type="SUPFAM" id="SSF52777">
    <property type="entry name" value="CoA-dependent acyltransferases"/>
    <property type="match status" value="12"/>
</dbReference>
<dbReference type="FunFam" id="3.40.50.980:FF:000002">
    <property type="entry name" value="Enterobactin synthetase component F"/>
    <property type="match status" value="1"/>
</dbReference>
<dbReference type="RefSeq" id="WP_253743192.1">
    <property type="nucleotide sequence ID" value="NZ_BAABKA010000017.1"/>
</dbReference>
<evidence type="ECO:0000259" key="5">
    <source>
        <dbReference type="PROSITE" id="PS50075"/>
    </source>
</evidence>
<dbReference type="FunFam" id="3.30.559.10:FF:000012">
    <property type="entry name" value="Non-ribosomal peptide synthetase"/>
    <property type="match status" value="1"/>
</dbReference>
<dbReference type="InterPro" id="IPR029058">
    <property type="entry name" value="AB_hydrolase_fold"/>
</dbReference>
<dbReference type="EMBL" id="JAMZEB010000002">
    <property type="protein sequence ID" value="MCP2356363.1"/>
    <property type="molecule type" value="Genomic_DNA"/>
</dbReference>
<dbReference type="CDD" id="cd17646">
    <property type="entry name" value="A_NRPS_AB3403-like"/>
    <property type="match status" value="1"/>
</dbReference>
<dbReference type="PANTHER" id="PTHR45527">
    <property type="entry name" value="NONRIBOSOMAL PEPTIDE SYNTHETASE"/>
    <property type="match status" value="1"/>
</dbReference>
<feature type="domain" description="Carrier" evidence="5">
    <location>
        <begin position="6264"/>
        <end position="6339"/>
    </location>
</feature>
<evidence type="ECO:0000256" key="3">
    <source>
        <dbReference type="ARBA" id="ARBA00022553"/>
    </source>
</evidence>
<dbReference type="InterPro" id="IPR020806">
    <property type="entry name" value="PKS_PP-bd"/>
</dbReference>
<dbReference type="GO" id="GO:0003824">
    <property type="term" value="F:catalytic activity"/>
    <property type="evidence" value="ECO:0007669"/>
    <property type="project" value="InterPro"/>
</dbReference>
<gene>
    <name evidence="6" type="ORF">HD597_003383</name>
</gene>
<dbReference type="InterPro" id="IPR010071">
    <property type="entry name" value="AA_adenyl_dom"/>
</dbReference>
<dbReference type="Proteomes" id="UP001139648">
    <property type="component" value="Unassembled WGS sequence"/>
</dbReference>